<dbReference type="Gene3D" id="3.40.50.300">
    <property type="entry name" value="P-loop containing nucleotide triphosphate hydrolases"/>
    <property type="match status" value="1"/>
</dbReference>
<evidence type="ECO:0000256" key="1">
    <source>
        <dbReference type="ARBA" id="ARBA00022741"/>
    </source>
</evidence>
<sequence length="284" mass="29699">MTQPTAASSSTPAAASGLRVDGLTVSVNGRTLVDQATFAAPAGKVTALIGPNGAGKTSAIRAITGATRPDSGVMELDGASLIRMRRRERARRVALVEQDAASVLPLTVAAVVGLGRIPHEAAFTSSSARDATIVDECLQIVGMEKFADRSFDTLSGGERQRVHFARALAQEPRLLVLDEPTNHLDLAAQLRALEVLRTRAAGGTVVLAALHDLNLVAAFCDRVVVLAAGRVLAEGDVEDVLDAQLIEGVYGVSATVLRSPDSGRPLFEFQSRLPGPARSPIPTV</sequence>
<evidence type="ECO:0000256" key="2">
    <source>
        <dbReference type="ARBA" id="ARBA00022840"/>
    </source>
</evidence>
<feature type="domain" description="ABC transporter" evidence="3">
    <location>
        <begin position="18"/>
        <end position="253"/>
    </location>
</feature>
<accession>A0ABV6RXI3</accession>
<dbReference type="EMBL" id="JBHLTG010000006">
    <property type="protein sequence ID" value="MFC0680588.1"/>
    <property type="molecule type" value="Genomic_DNA"/>
</dbReference>
<dbReference type="SUPFAM" id="SSF52540">
    <property type="entry name" value="P-loop containing nucleoside triphosphate hydrolases"/>
    <property type="match status" value="1"/>
</dbReference>
<dbReference type="SMART" id="SM00382">
    <property type="entry name" value="AAA"/>
    <property type="match status" value="1"/>
</dbReference>
<dbReference type="Proteomes" id="UP001589896">
    <property type="component" value="Unassembled WGS sequence"/>
</dbReference>
<dbReference type="Pfam" id="PF00005">
    <property type="entry name" value="ABC_tran"/>
    <property type="match status" value="1"/>
</dbReference>
<dbReference type="PROSITE" id="PS50893">
    <property type="entry name" value="ABC_TRANSPORTER_2"/>
    <property type="match status" value="1"/>
</dbReference>
<keyword evidence="5" id="KW-1185">Reference proteome</keyword>
<organism evidence="4 5">
    <name type="scientific">Lysobacter korlensis</name>
    <dbReference type="NCBI Taxonomy" id="553636"/>
    <lineage>
        <taxon>Bacteria</taxon>
        <taxon>Pseudomonadati</taxon>
        <taxon>Pseudomonadota</taxon>
        <taxon>Gammaproteobacteria</taxon>
        <taxon>Lysobacterales</taxon>
        <taxon>Lysobacteraceae</taxon>
        <taxon>Lysobacter</taxon>
    </lineage>
</organism>
<keyword evidence="1" id="KW-0547">Nucleotide-binding</keyword>
<dbReference type="InterPro" id="IPR027417">
    <property type="entry name" value="P-loop_NTPase"/>
</dbReference>
<dbReference type="InterPro" id="IPR003439">
    <property type="entry name" value="ABC_transporter-like_ATP-bd"/>
</dbReference>
<reference evidence="4 5" key="1">
    <citation type="submission" date="2024-09" db="EMBL/GenBank/DDBJ databases">
        <authorList>
            <person name="Sun Q."/>
            <person name="Mori K."/>
        </authorList>
    </citation>
    <scope>NUCLEOTIDE SEQUENCE [LARGE SCALE GENOMIC DNA]</scope>
    <source>
        <strain evidence="4 5">KCTC 23076</strain>
    </source>
</reference>
<gene>
    <name evidence="4" type="ORF">ACFFGH_22385</name>
</gene>
<keyword evidence="2 4" id="KW-0067">ATP-binding</keyword>
<evidence type="ECO:0000313" key="4">
    <source>
        <dbReference type="EMBL" id="MFC0680588.1"/>
    </source>
</evidence>
<dbReference type="CDD" id="cd03214">
    <property type="entry name" value="ABC_Iron-Siderophores_B12_Hemin"/>
    <property type="match status" value="1"/>
</dbReference>
<dbReference type="InterPro" id="IPR003593">
    <property type="entry name" value="AAA+_ATPase"/>
</dbReference>
<evidence type="ECO:0000259" key="3">
    <source>
        <dbReference type="PROSITE" id="PS50893"/>
    </source>
</evidence>
<dbReference type="GO" id="GO:0005524">
    <property type="term" value="F:ATP binding"/>
    <property type="evidence" value="ECO:0007669"/>
    <property type="project" value="UniProtKB-KW"/>
</dbReference>
<dbReference type="PANTHER" id="PTHR42794">
    <property type="entry name" value="HEMIN IMPORT ATP-BINDING PROTEIN HMUV"/>
    <property type="match status" value="1"/>
</dbReference>
<comment type="caution">
    <text evidence="4">The sequence shown here is derived from an EMBL/GenBank/DDBJ whole genome shotgun (WGS) entry which is preliminary data.</text>
</comment>
<protein>
    <submittedName>
        <fullName evidence="4">ABC transporter ATP-binding protein</fullName>
    </submittedName>
</protein>
<name>A0ABV6RXI3_9GAMM</name>
<proteinExistence type="predicted"/>
<dbReference type="RefSeq" id="WP_386672472.1">
    <property type="nucleotide sequence ID" value="NZ_JBHLTG010000006.1"/>
</dbReference>
<dbReference type="PANTHER" id="PTHR42794:SF2">
    <property type="entry name" value="ABC TRANSPORTER ATP-BINDING PROTEIN"/>
    <property type="match status" value="1"/>
</dbReference>
<evidence type="ECO:0000313" key="5">
    <source>
        <dbReference type="Proteomes" id="UP001589896"/>
    </source>
</evidence>